<dbReference type="Gene3D" id="2.160.20.70">
    <property type="match status" value="1"/>
</dbReference>
<proteinExistence type="predicted"/>
<dbReference type="Proteomes" id="UP001174677">
    <property type="component" value="Chromosome 10"/>
</dbReference>
<evidence type="ECO:0000256" key="2">
    <source>
        <dbReference type="ARBA" id="ARBA00022490"/>
    </source>
</evidence>
<comment type="subcellular location">
    <subcellularLocation>
        <location evidence="1">Cytoplasm</location>
    </subcellularLocation>
</comment>
<reference evidence="5 6" key="1">
    <citation type="journal article" date="2023" name="Plant Biotechnol. J.">
        <title>Chromosome-level wild Hevea brasiliensis genome provides new tools for genomic-assisted breeding and valuable loci to elevate rubber yield.</title>
        <authorList>
            <person name="Cheng H."/>
            <person name="Song X."/>
            <person name="Hu Y."/>
            <person name="Wu T."/>
            <person name="Yang Q."/>
            <person name="An Z."/>
            <person name="Feng S."/>
            <person name="Deng Z."/>
            <person name="Wu W."/>
            <person name="Zeng X."/>
            <person name="Tu M."/>
            <person name="Wang X."/>
            <person name="Huang H."/>
        </authorList>
    </citation>
    <scope>NUCLEOTIDE SEQUENCE [LARGE SCALE GENOMIC DNA]</scope>
    <source>
        <strain evidence="5">MT/VB/25A 57/8</strain>
    </source>
</reference>
<sequence>MLDRLSKRHQTRTKSSSSTTDSATPFLSNFSDSQRSIESLLAESSKLATTYATRLKSHLIDISSSMSSLERLVTENSYFLPSYELCSSLKTVSELKQSLDSLNAVLVPKKKFSFNNKSTSKSPLSEPKETEMTKSEAPKRTLKVRDLPGTRNKENEILTKNFRGSEIGEFTLLDLDSSEERLIGCVNALFINRLRSCREVIYLRVRSRPIIEDCVGIRFDTGNWCNADDFKWLTAVQSPIWSVLAQSERVGAIVLKDFGNRNGAS</sequence>
<organism evidence="5 6">
    <name type="scientific">Hevea brasiliensis</name>
    <name type="common">Para rubber tree</name>
    <name type="synonym">Siphonia brasiliensis</name>
    <dbReference type="NCBI Taxonomy" id="3981"/>
    <lineage>
        <taxon>Eukaryota</taxon>
        <taxon>Viridiplantae</taxon>
        <taxon>Streptophyta</taxon>
        <taxon>Embryophyta</taxon>
        <taxon>Tracheophyta</taxon>
        <taxon>Spermatophyta</taxon>
        <taxon>Magnoliopsida</taxon>
        <taxon>eudicotyledons</taxon>
        <taxon>Gunneridae</taxon>
        <taxon>Pentapetalae</taxon>
        <taxon>rosids</taxon>
        <taxon>fabids</taxon>
        <taxon>Malpighiales</taxon>
        <taxon>Euphorbiaceae</taxon>
        <taxon>Crotonoideae</taxon>
        <taxon>Micrandreae</taxon>
        <taxon>Hevea</taxon>
    </lineage>
</organism>
<evidence type="ECO:0000256" key="3">
    <source>
        <dbReference type="SAM" id="MobiDB-lite"/>
    </source>
</evidence>
<evidence type="ECO:0000313" key="5">
    <source>
        <dbReference type="EMBL" id="KAJ9170353.1"/>
    </source>
</evidence>
<comment type="caution">
    <text evidence="5">The sequence shown here is derived from an EMBL/GenBank/DDBJ whole genome shotgun (WGS) entry which is preliminary data.</text>
</comment>
<feature type="compositionally biased region" description="Basic residues" evidence="3">
    <location>
        <begin position="1"/>
        <end position="12"/>
    </location>
</feature>
<dbReference type="InterPro" id="IPR027684">
    <property type="entry name" value="TBCC"/>
</dbReference>
<name>A0ABQ9LST0_HEVBR</name>
<protein>
    <recommendedName>
        <fullName evidence="4">Tubulin-specific chaperone C N-terminal domain-containing protein</fullName>
    </recommendedName>
</protein>
<keyword evidence="6" id="KW-1185">Reference proteome</keyword>
<feature type="domain" description="Tubulin-specific chaperone C N-terminal" evidence="4">
    <location>
        <begin position="3"/>
        <end position="110"/>
    </location>
</feature>
<dbReference type="InterPro" id="IPR031925">
    <property type="entry name" value="TBCC_N"/>
</dbReference>
<dbReference type="InterPro" id="IPR038397">
    <property type="entry name" value="TBCC_N_sf"/>
</dbReference>
<feature type="compositionally biased region" description="Basic and acidic residues" evidence="3">
    <location>
        <begin position="126"/>
        <end position="137"/>
    </location>
</feature>
<dbReference type="InterPro" id="IPR016098">
    <property type="entry name" value="CAP/MinC_C"/>
</dbReference>
<evidence type="ECO:0000259" key="4">
    <source>
        <dbReference type="Pfam" id="PF16752"/>
    </source>
</evidence>
<feature type="compositionally biased region" description="Low complexity" evidence="3">
    <location>
        <begin position="13"/>
        <end position="24"/>
    </location>
</feature>
<dbReference type="PANTHER" id="PTHR15139:SF0">
    <property type="entry name" value="TUBULIN-SPECIFIC CHAPERONE C"/>
    <property type="match status" value="1"/>
</dbReference>
<dbReference type="Pfam" id="PF16752">
    <property type="entry name" value="TBCC_N"/>
    <property type="match status" value="1"/>
</dbReference>
<keyword evidence="2" id="KW-0963">Cytoplasm</keyword>
<dbReference type="EMBL" id="JARPOI010000010">
    <property type="protein sequence ID" value="KAJ9170353.1"/>
    <property type="molecule type" value="Genomic_DNA"/>
</dbReference>
<feature type="region of interest" description="Disordered" evidence="3">
    <location>
        <begin position="1"/>
        <end position="27"/>
    </location>
</feature>
<gene>
    <name evidence="5" type="ORF">P3X46_018467</name>
</gene>
<accession>A0ABQ9LST0</accession>
<dbReference type="Gene3D" id="1.20.58.1250">
    <property type="entry name" value="Tubulin Binding Cofactor C, N-terminal domain"/>
    <property type="match status" value="1"/>
</dbReference>
<evidence type="ECO:0000256" key="1">
    <source>
        <dbReference type="ARBA" id="ARBA00004496"/>
    </source>
</evidence>
<feature type="region of interest" description="Disordered" evidence="3">
    <location>
        <begin position="116"/>
        <end position="137"/>
    </location>
</feature>
<evidence type="ECO:0000313" key="6">
    <source>
        <dbReference type="Proteomes" id="UP001174677"/>
    </source>
</evidence>
<dbReference type="PANTHER" id="PTHR15139">
    <property type="entry name" value="TUBULIN FOLDING COFACTOR C"/>
    <property type="match status" value="1"/>
</dbReference>